<accession>A0AAD7UHE4</accession>
<dbReference type="EMBL" id="JAQMWT010000314">
    <property type="protein sequence ID" value="KAJ8605579.1"/>
    <property type="molecule type" value="Genomic_DNA"/>
</dbReference>
<comment type="caution">
    <text evidence="2">The sequence shown here is derived from an EMBL/GenBank/DDBJ whole genome shotgun (WGS) entry which is preliminary data.</text>
</comment>
<evidence type="ECO:0000313" key="3">
    <source>
        <dbReference type="Proteomes" id="UP001230188"/>
    </source>
</evidence>
<keyword evidence="1" id="KW-0812">Transmembrane</keyword>
<feature type="transmembrane region" description="Helical" evidence="1">
    <location>
        <begin position="420"/>
        <end position="444"/>
    </location>
</feature>
<evidence type="ECO:0000256" key="1">
    <source>
        <dbReference type="SAM" id="Phobius"/>
    </source>
</evidence>
<keyword evidence="1" id="KW-1133">Transmembrane helix</keyword>
<dbReference type="SUPFAM" id="SSF53807">
    <property type="entry name" value="Helical backbone' metal receptor"/>
    <property type="match status" value="1"/>
</dbReference>
<name>A0AAD7UHE4_9STRA</name>
<dbReference type="AlphaFoldDB" id="A0AAD7UHE4"/>
<organism evidence="2 3">
    <name type="scientific">Chrysophaeum taylorii</name>
    <dbReference type="NCBI Taxonomy" id="2483200"/>
    <lineage>
        <taxon>Eukaryota</taxon>
        <taxon>Sar</taxon>
        <taxon>Stramenopiles</taxon>
        <taxon>Ochrophyta</taxon>
        <taxon>Pelagophyceae</taxon>
        <taxon>Pelagomonadales</taxon>
        <taxon>Pelagomonadaceae</taxon>
        <taxon>Chrysophaeum</taxon>
    </lineage>
</organism>
<proteinExistence type="predicted"/>
<dbReference type="PANTHER" id="PTHR38360">
    <property type="entry name" value="OS03G0120000 PROTEIN"/>
    <property type="match status" value="1"/>
</dbReference>
<gene>
    <name evidence="2" type="ORF">CTAYLR_000002</name>
</gene>
<dbReference type="PANTHER" id="PTHR38360:SF1">
    <property type="entry name" value="F12P19.7"/>
    <property type="match status" value="1"/>
</dbReference>
<keyword evidence="1" id="KW-0472">Membrane</keyword>
<keyword evidence="3" id="KW-1185">Reference proteome</keyword>
<evidence type="ECO:0000313" key="2">
    <source>
        <dbReference type="EMBL" id="KAJ8605579.1"/>
    </source>
</evidence>
<protein>
    <submittedName>
        <fullName evidence="2">Uncharacterized protein</fullName>
    </submittedName>
</protein>
<dbReference type="Gene3D" id="3.40.50.1980">
    <property type="entry name" value="Nitrogenase molybdenum iron protein domain"/>
    <property type="match status" value="1"/>
</dbReference>
<dbReference type="Proteomes" id="UP001230188">
    <property type="component" value="Unassembled WGS sequence"/>
</dbReference>
<reference evidence="2" key="1">
    <citation type="submission" date="2023-01" db="EMBL/GenBank/DDBJ databases">
        <title>Metagenome sequencing of chrysophaentin producing Chrysophaeum taylorii.</title>
        <authorList>
            <person name="Davison J."/>
            <person name="Bewley C."/>
        </authorList>
    </citation>
    <scope>NUCLEOTIDE SEQUENCE</scope>
    <source>
        <strain evidence="2">NIES-1699</strain>
    </source>
</reference>
<sequence length="472" mass="52635">MVILVALFVGVAEGVRTNYVSGACAEDAVGDLFPEKWQSRPEFSLLWNVSYQESYKILTNKLTETTFVLYQCGTTAPDIPNATLVQVPVARAATTSTTYLPFFEMIGERSSLKAYTSTFDYVSSSCLRRMFLEGEIEEAHASSWSINTSKLESMDIELTIADAWSISSVPNGYVMTDTAEDSVLETVEYVHVVALFFNREREATEAAQRIYDSYRCVSEEVEAVTADLPKRKVVWASYWDAADGWSIAACPNWYCEIVESAGGEVIVPEVEPEVDYFGYPYLSTDQIRDLLVDADLLVSPGPFPDDMTLNITVFDNQGPLGANDWFERRHVEPDVLLQDLASIFWPDVFDYARKFLRNVETEAPGQRPSDDELVDLCPDVEASYDFQSAECPSLEENAAAAATAPSSSKKKKEKSAESTVWFLAVVLVIGAALIFALLACVLTYTKRDTFADKAADRDPEHMKKLPQEEQDE</sequence>